<evidence type="ECO:0000256" key="1">
    <source>
        <dbReference type="ARBA" id="ARBA00023015"/>
    </source>
</evidence>
<dbReference type="PANTHER" id="PTHR43280">
    <property type="entry name" value="ARAC-FAMILY TRANSCRIPTIONAL REGULATOR"/>
    <property type="match status" value="1"/>
</dbReference>
<keyword evidence="3" id="KW-0804">Transcription</keyword>
<dbReference type="InterPro" id="IPR020449">
    <property type="entry name" value="Tscrpt_reg_AraC-type_HTH"/>
</dbReference>
<dbReference type="PANTHER" id="PTHR43280:SF32">
    <property type="entry name" value="TRANSCRIPTIONAL REGULATORY PROTEIN"/>
    <property type="match status" value="1"/>
</dbReference>
<dbReference type="PROSITE" id="PS01124">
    <property type="entry name" value="HTH_ARAC_FAMILY_2"/>
    <property type="match status" value="1"/>
</dbReference>
<dbReference type="InterPro" id="IPR009057">
    <property type="entry name" value="Homeodomain-like_sf"/>
</dbReference>
<dbReference type="GO" id="GO:0043565">
    <property type="term" value="F:sequence-specific DNA binding"/>
    <property type="evidence" value="ECO:0007669"/>
    <property type="project" value="InterPro"/>
</dbReference>
<dbReference type="SMART" id="SM00342">
    <property type="entry name" value="HTH_ARAC"/>
    <property type="match status" value="1"/>
</dbReference>
<keyword evidence="2" id="KW-0238">DNA-binding</keyword>
<dbReference type="Proteomes" id="UP000464495">
    <property type="component" value="Chromosome"/>
</dbReference>
<name>A0A6P1T0X0_9RHOB</name>
<evidence type="ECO:0000313" key="6">
    <source>
        <dbReference type="Proteomes" id="UP000464495"/>
    </source>
</evidence>
<protein>
    <submittedName>
        <fullName evidence="5">Helix-turn-helix domain-containing protein</fullName>
    </submittedName>
</protein>
<keyword evidence="6" id="KW-1185">Reference proteome</keyword>
<reference evidence="5 6" key="1">
    <citation type="submission" date="2019-12" db="EMBL/GenBank/DDBJ databases">
        <title>Complete genome sequence of Algicella marina strain 9Alg 56(T) isolated from the red alga Tichocarpus crinitus.</title>
        <authorList>
            <person name="Kim S.-G."/>
            <person name="Nedashkovskaya O.I."/>
        </authorList>
    </citation>
    <scope>NUCLEOTIDE SEQUENCE [LARGE SCALE GENOMIC DNA]</scope>
    <source>
        <strain evidence="5 6">9Alg 56</strain>
    </source>
</reference>
<organism evidence="5 6">
    <name type="scientific">Algicella marina</name>
    <dbReference type="NCBI Taxonomy" id="2683284"/>
    <lineage>
        <taxon>Bacteria</taxon>
        <taxon>Pseudomonadati</taxon>
        <taxon>Pseudomonadota</taxon>
        <taxon>Alphaproteobacteria</taxon>
        <taxon>Rhodobacterales</taxon>
        <taxon>Paracoccaceae</taxon>
        <taxon>Algicella</taxon>
    </lineage>
</organism>
<accession>A0A6P1T0X0</accession>
<proteinExistence type="predicted"/>
<dbReference type="SUPFAM" id="SSF46689">
    <property type="entry name" value="Homeodomain-like"/>
    <property type="match status" value="1"/>
</dbReference>
<dbReference type="KEGG" id="amaq:GO499_09320"/>
<evidence type="ECO:0000313" key="5">
    <source>
        <dbReference type="EMBL" id="QHQ35381.1"/>
    </source>
</evidence>
<dbReference type="Gene3D" id="1.10.10.60">
    <property type="entry name" value="Homeodomain-like"/>
    <property type="match status" value="1"/>
</dbReference>
<sequence>MQSLERQTIQAERIKSALTKTEFATSGGRATFVILEAGRGAFVSDEVERDVAGPCLIWSPTGWSTRITLAAGTRGFLIRMPERALGRALPTDVISAHVRQVVSRRIFLSDITPPMMQSFVVLFDKIESELRTLAPGNETVLHHCVSLLMIEIWRAAAPPLQASEPQPHRISDSFLNLVELHLQNHWTVAEYARRIGVSRDRLNEAVHRAIGIPPHQHMQRRLMEEAKALLITTNLQVAEVGYKLGFSDAAYFTRFFRRHASLAPAQFRRTYTPLYRTRTKEVSFAEWP</sequence>
<evidence type="ECO:0000256" key="3">
    <source>
        <dbReference type="ARBA" id="ARBA00023163"/>
    </source>
</evidence>
<dbReference type="PRINTS" id="PR00032">
    <property type="entry name" value="HTHARAC"/>
</dbReference>
<evidence type="ECO:0000259" key="4">
    <source>
        <dbReference type="PROSITE" id="PS01124"/>
    </source>
</evidence>
<dbReference type="GO" id="GO:0003700">
    <property type="term" value="F:DNA-binding transcription factor activity"/>
    <property type="evidence" value="ECO:0007669"/>
    <property type="project" value="InterPro"/>
</dbReference>
<keyword evidence="1" id="KW-0805">Transcription regulation</keyword>
<dbReference type="Pfam" id="PF12833">
    <property type="entry name" value="HTH_18"/>
    <property type="match status" value="1"/>
</dbReference>
<dbReference type="AlphaFoldDB" id="A0A6P1T0X0"/>
<feature type="domain" description="HTH araC/xylS-type" evidence="4">
    <location>
        <begin position="172"/>
        <end position="270"/>
    </location>
</feature>
<dbReference type="EMBL" id="CP046620">
    <property type="protein sequence ID" value="QHQ35381.1"/>
    <property type="molecule type" value="Genomic_DNA"/>
</dbReference>
<evidence type="ECO:0000256" key="2">
    <source>
        <dbReference type="ARBA" id="ARBA00023125"/>
    </source>
</evidence>
<gene>
    <name evidence="5" type="ORF">GO499_09320</name>
</gene>
<dbReference type="InterPro" id="IPR018060">
    <property type="entry name" value="HTH_AraC"/>
</dbReference>
<dbReference type="RefSeq" id="WP_161861942.1">
    <property type="nucleotide sequence ID" value="NZ_CP046620.1"/>
</dbReference>